<keyword evidence="11" id="KW-0456">Lyase</keyword>
<reference evidence="18 19" key="1">
    <citation type="submission" date="2016-10" db="EMBL/GenBank/DDBJ databases">
        <authorList>
            <person name="de Groot N.N."/>
        </authorList>
    </citation>
    <scope>NUCLEOTIDE SEQUENCE [LARGE SCALE GENOMIC DNA]</scope>
    <source>
        <strain evidence="19">P4-7,KCTC 19426,CECT 7604</strain>
    </source>
</reference>
<comment type="catalytic activity">
    <reaction evidence="14">
        <text>2'-deoxyribonucleotide-(2'-deoxyribose 5'-phosphate)-2'-deoxyribonucleotide-DNA = a 3'-end 2'-deoxyribonucleotide-(2,3-dehydro-2,3-deoxyribose 5'-phosphate)-DNA + a 5'-end 5'-phospho-2'-deoxyribonucleoside-DNA + H(+)</text>
        <dbReference type="Rhea" id="RHEA:66592"/>
        <dbReference type="Rhea" id="RHEA-COMP:13180"/>
        <dbReference type="Rhea" id="RHEA-COMP:16897"/>
        <dbReference type="Rhea" id="RHEA-COMP:17067"/>
        <dbReference type="ChEBI" id="CHEBI:15378"/>
        <dbReference type="ChEBI" id="CHEBI:136412"/>
        <dbReference type="ChEBI" id="CHEBI:157695"/>
        <dbReference type="ChEBI" id="CHEBI:167181"/>
        <dbReference type="EC" id="4.2.99.18"/>
    </reaction>
</comment>
<evidence type="ECO:0000256" key="12">
    <source>
        <dbReference type="ARBA" id="ARBA00023268"/>
    </source>
</evidence>
<dbReference type="EMBL" id="LT629710">
    <property type="protein sequence ID" value="SDO52426.1"/>
    <property type="molecule type" value="Genomic_DNA"/>
</dbReference>
<gene>
    <name evidence="18" type="ORF">SAMN04515671_1215</name>
</gene>
<dbReference type="InterPro" id="IPR012319">
    <property type="entry name" value="FPG_cat"/>
</dbReference>
<name>A0A1H0K945_9ACTN</name>
<dbReference type="SUPFAM" id="SSF81624">
    <property type="entry name" value="N-terminal domain of MutM-like DNA repair proteins"/>
    <property type="match status" value="1"/>
</dbReference>
<dbReference type="GO" id="GO:0008270">
    <property type="term" value="F:zinc ion binding"/>
    <property type="evidence" value="ECO:0007669"/>
    <property type="project" value="UniProtKB-KW"/>
</dbReference>
<keyword evidence="10" id="KW-0234">DNA repair</keyword>
<dbReference type="PANTHER" id="PTHR22993">
    <property type="entry name" value="FORMAMIDOPYRIMIDINE-DNA GLYCOSYLASE"/>
    <property type="match status" value="1"/>
</dbReference>
<comment type="similarity">
    <text evidence="3">Belongs to the FPG family.</text>
</comment>
<keyword evidence="8" id="KW-0862">Zinc</keyword>
<evidence type="ECO:0000256" key="15">
    <source>
        <dbReference type="PROSITE-ProRule" id="PRU00391"/>
    </source>
</evidence>
<dbReference type="InterPro" id="IPR010979">
    <property type="entry name" value="Ribosomal_uS13-like_H2TH"/>
</dbReference>
<evidence type="ECO:0000313" key="19">
    <source>
        <dbReference type="Proteomes" id="UP000198741"/>
    </source>
</evidence>
<accession>A0A1H0K945</accession>
<feature type="domain" description="FPG-type" evidence="16">
    <location>
        <begin position="246"/>
        <end position="280"/>
    </location>
</feature>
<evidence type="ECO:0000256" key="5">
    <source>
        <dbReference type="ARBA" id="ARBA00022763"/>
    </source>
</evidence>
<dbReference type="GO" id="GO:0006284">
    <property type="term" value="P:base-excision repair"/>
    <property type="evidence" value="ECO:0007669"/>
    <property type="project" value="InterPro"/>
</dbReference>
<dbReference type="SUPFAM" id="SSF46946">
    <property type="entry name" value="S13-like H2TH domain"/>
    <property type="match status" value="1"/>
</dbReference>
<keyword evidence="9" id="KW-0238">DNA-binding</keyword>
<comment type="cofactor">
    <cofactor evidence="2">
        <name>Zn(2+)</name>
        <dbReference type="ChEBI" id="CHEBI:29105"/>
    </cofactor>
</comment>
<dbReference type="InterPro" id="IPR000214">
    <property type="entry name" value="Znf_DNA_glyclase/AP_lyase"/>
</dbReference>
<dbReference type="PROSITE" id="PS01242">
    <property type="entry name" value="ZF_FPG_1"/>
    <property type="match status" value="1"/>
</dbReference>
<feature type="domain" description="Formamidopyrimidine-DNA glycosylase catalytic" evidence="17">
    <location>
        <begin position="2"/>
        <end position="101"/>
    </location>
</feature>
<dbReference type="STRING" id="1090615.SAMN04515671_1215"/>
<dbReference type="Gene3D" id="1.10.8.50">
    <property type="match status" value="1"/>
</dbReference>
<evidence type="ECO:0000256" key="7">
    <source>
        <dbReference type="ARBA" id="ARBA00022801"/>
    </source>
</evidence>
<evidence type="ECO:0000256" key="10">
    <source>
        <dbReference type="ARBA" id="ARBA00023204"/>
    </source>
</evidence>
<evidence type="ECO:0000256" key="9">
    <source>
        <dbReference type="ARBA" id="ARBA00023125"/>
    </source>
</evidence>
<evidence type="ECO:0000256" key="13">
    <source>
        <dbReference type="ARBA" id="ARBA00023295"/>
    </source>
</evidence>
<evidence type="ECO:0000256" key="11">
    <source>
        <dbReference type="ARBA" id="ARBA00023239"/>
    </source>
</evidence>
<evidence type="ECO:0000259" key="16">
    <source>
        <dbReference type="PROSITE" id="PS51066"/>
    </source>
</evidence>
<keyword evidence="4" id="KW-0479">Metal-binding</keyword>
<evidence type="ECO:0000256" key="3">
    <source>
        <dbReference type="ARBA" id="ARBA00009409"/>
    </source>
</evidence>
<dbReference type="GO" id="GO:0003684">
    <property type="term" value="F:damaged DNA binding"/>
    <property type="evidence" value="ECO:0007669"/>
    <property type="project" value="InterPro"/>
</dbReference>
<keyword evidence="7" id="KW-0378">Hydrolase</keyword>
<dbReference type="PROSITE" id="PS51066">
    <property type="entry name" value="ZF_FPG_2"/>
    <property type="match status" value="1"/>
</dbReference>
<evidence type="ECO:0000313" key="18">
    <source>
        <dbReference type="EMBL" id="SDO52426.1"/>
    </source>
</evidence>
<dbReference type="SUPFAM" id="SSF57716">
    <property type="entry name" value="Glucocorticoid receptor-like (DNA-binding domain)"/>
    <property type="match status" value="1"/>
</dbReference>
<proteinExistence type="inferred from homology"/>
<evidence type="ECO:0000256" key="6">
    <source>
        <dbReference type="ARBA" id="ARBA00022771"/>
    </source>
</evidence>
<keyword evidence="12" id="KW-0511">Multifunctional enzyme</keyword>
<dbReference type="Pfam" id="PF01149">
    <property type="entry name" value="Fapy_DNA_glyco"/>
    <property type="match status" value="1"/>
</dbReference>
<dbReference type="Pfam" id="PF06827">
    <property type="entry name" value="zf-FPG_IleRS"/>
    <property type="match status" value="1"/>
</dbReference>
<protein>
    <submittedName>
        <fullName evidence="18">Formamidopyrimidine-DNA glycosylase</fullName>
    </submittedName>
</protein>
<dbReference type="SMART" id="SM01232">
    <property type="entry name" value="H2TH"/>
    <property type="match status" value="1"/>
</dbReference>
<dbReference type="PANTHER" id="PTHR22993:SF9">
    <property type="entry name" value="FORMAMIDOPYRIMIDINE-DNA GLYCOSYLASE"/>
    <property type="match status" value="1"/>
</dbReference>
<dbReference type="Proteomes" id="UP000198741">
    <property type="component" value="Chromosome I"/>
</dbReference>
<dbReference type="GO" id="GO:0034039">
    <property type="term" value="F:8-oxo-7,8-dihydroguanine DNA N-glycosylase activity"/>
    <property type="evidence" value="ECO:0007669"/>
    <property type="project" value="TreeGrafter"/>
</dbReference>
<dbReference type="RefSeq" id="WP_090475093.1">
    <property type="nucleotide sequence ID" value="NZ_LT629710.1"/>
</dbReference>
<dbReference type="OrthoDB" id="9800855at2"/>
<comment type="catalytic activity">
    <reaction evidence="1">
        <text>Hydrolysis of DNA containing ring-opened 7-methylguanine residues, releasing 2,6-diamino-4-hydroxy-5-(N-methyl)formamidopyrimidine.</text>
        <dbReference type="EC" id="3.2.2.23"/>
    </reaction>
</comment>
<evidence type="ECO:0000256" key="2">
    <source>
        <dbReference type="ARBA" id="ARBA00001947"/>
    </source>
</evidence>
<keyword evidence="13" id="KW-0326">Glycosidase</keyword>
<dbReference type="Gene3D" id="3.20.190.10">
    <property type="entry name" value="MutM-like, N-terminal"/>
    <property type="match status" value="1"/>
</dbReference>
<dbReference type="PROSITE" id="PS51068">
    <property type="entry name" value="FPG_CAT"/>
    <property type="match status" value="1"/>
</dbReference>
<dbReference type="InterPro" id="IPR035937">
    <property type="entry name" value="FPG_N"/>
</dbReference>
<keyword evidence="5" id="KW-0227">DNA damage</keyword>
<dbReference type="InterPro" id="IPR015886">
    <property type="entry name" value="H2TH_FPG"/>
</dbReference>
<sequence>MPELPEVSALAGFVAEHAGGQRIVGVSVASLNVLTTYDPPASALVGRVLSEAGRYGKFLDFVTVDPDDTDRPPLHLVIHLARAGWLRWSDNISATPPKMGGPIALRVRFESGGFDITEAGTKKSVAAAIVTDPLQVPGVARLGPDAMGGDGTGLTLDTLRTALRGKTGRIKNVITDQTVLAGIGNAYSDEILHTAKLSPFATAGKLDEAAVTRLHDAIVSVLSGAIARTAGAGAARLKGEKRTGLRVHARTGLPCPVCGDTVAEVSFADRSFQYCPTCQTAGKLLADRRLSRIIK</sequence>
<dbReference type="Pfam" id="PF06831">
    <property type="entry name" value="H2TH"/>
    <property type="match status" value="1"/>
</dbReference>
<dbReference type="InterPro" id="IPR015887">
    <property type="entry name" value="DNA_glyclase_Znf_dom_DNA_BS"/>
</dbReference>
<dbReference type="GO" id="GO:0140078">
    <property type="term" value="F:class I DNA-(apurinic or apyrimidinic site) endonuclease activity"/>
    <property type="evidence" value="ECO:0007669"/>
    <property type="project" value="UniProtKB-EC"/>
</dbReference>
<evidence type="ECO:0000259" key="17">
    <source>
        <dbReference type="PROSITE" id="PS51068"/>
    </source>
</evidence>
<keyword evidence="6 15" id="KW-0863">Zinc-finger</keyword>
<dbReference type="CDD" id="cd08973">
    <property type="entry name" value="BaFpgNei_N_1"/>
    <property type="match status" value="1"/>
</dbReference>
<organism evidence="18 19">
    <name type="scientific">Nakamurella panacisegetis</name>
    <dbReference type="NCBI Taxonomy" id="1090615"/>
    <lineage>
        <taxon>Bacteria</taxon>
        <taxon>Bacillati</taxon>
        <taxon>Actinomycetota</taxon>
        <taxon>Actinomycetes</taxon>
        <taxon>Nakamurellales</taxon>
        <taxon>Nakamurellaceae</taxon>
        <taxon>Nakamurella</taxon>
    </lineage>
</organism>
<evidence type="ECO:0000256" key="14">
    <source>
        <dbReference type="ARBA" id="ARBA00044632"/>
    </source>
</evidence>
<evidence type="ECO:0000256" key="4">
    <source>
        <dbReference type="ARBA" id="ARBA00022723"/>
    </source>
</evidence>
<dbReference type="AlphaFoldDB" id="A0A1H0K945"/>
<evidence type="ECO:0000256" key="1">
    <source>
        <dbReference type="ARBA" id="ARBA00001668"/>
    </source>
</evidence>
<evidence type="ECO:0000256" key="8">
    <source>
        <dbReference type="ARBA" id="ARBA00022833"/>
    </source>
</evidence>
<dbReference type="InterPro" id="IPR010663">
    <property type="entry name" value="Znf_FPG/IleRS"/>
</dbReference>
<keyword evidence="19" id="KW-1185">Reference proteome</keyword>
<dbReference type="SMART" id="SM00898">
    <property type="entry name" value="Fapy_DNA_glyco"/>
    <property type="match status" value="1"/>
</dbReference>